<feature type="compositionally biased region" description="Basic and acidic residues" evidence="2">
    <location>
        <begin position="79"/>
        <end position="117"/>
    </location>
</feature>
<keyword evidence="5" id="KW-1185">Reference proteome</keyword>
<dbReference type="PROSITE" id="PS51035">
    <property type="entry name" value="BAG"/>
    <property type="match status" value="1"/>
</dbReference>
<feature type="compositionally biased region" description="Polar residues" evidence="2">
    <location>
        <begin position="24"/>
        <end position="37"/>
    </location>
</feature>
<feature type="region of interest" description="Disordered" evidence="2">
    <location>
        <begin position="1"/>
        <end position="66"/>
    </location>
</feature>
<dbReference type="Proteomes" id="UP001153712">
    <property type="component" value="Chromosome 7"/>
</dbReference>
<keyword evidence="1" id="KW-0143">Chaperone</keyword>
<accession>A0A9N9TSM0</accession>
<evidence type="ECO:0000259" key="3">
    <source>
        <dbReference type="PROSITE" id="PS51035"/>
    </source>
</evidence>
<feature type="compositionally biased region" description="Polar residues" evidence="2">
    <location>
        <begin position="130"/>
        <end position="145"/>
    </location>
</feature>
<dbReference type="GO" id="GO:0000774">
    <property type="term" value="F:adenyl-nucleotide exchange factor activity"/>
    <property type="evidence" value="ECO:0007669"/>
    <property type="project" value="TreeGrafter"/>
</dbReference>
<feature type="compositionally biased region" description="Basic and acidic residues" evidence="2">
    <location>
        <begin position="409"/>
        <end position="421"/>
    </location>
</feature>
<feature type="region of interest" description="Disordered" evidence="2">
    <location>
        <begin position="79"/>
        <end position="248"/>
    </location>
</feature>
<dbReference type="GO" id="GO:0005634">
    <property type="term" value="C:nucleus"/>
    <property type="evidence" value="ECO:0007669"/>
    <property type="project" value="TreeGrafter"/>
</dbReference>
<dbReference type="OrthoDB" id="333905at2759"/>
<organism evidence="4 5">
    <name type="scientific">Phyllotreta striolata</name>
    <name type="common">Striped flea beetle</name>
    <name type="synonym">Crioceris striolata</name>
    <dbReference type="NCBI Taxonomy" id="444603"/>
    <lineage>
        <taxon>Eukaryota</taxon>
        <taxon>Metazoa</taxon>
        <taxon>Ecdysozoa</taxon>
        <taxon>Arthropoda</taxon>
        <taxon>Hexapoda</taxon>
        <taxon>Insecta</taxon>
        <taxon>Pterygota</taxon>
        <taxon>Neoptera</taxon>
        <taxon>Endopterygota</taxon>
        <taxon>Coleoptera</taxon>
        <taxon>Polyphaga</taxon>
        <taxon>Cucujiformia</taxon>
        <taxon>Chrysomeloidea</taxon>
        <taxon>Chrysomelidae</taxon>
        <taxon>Galerucinae</taxon>
        <taxon>Alticini</taxon>
        <taxon>Phyllotreta</taxon>
    </lineage>
</organism>
<dbReference type="SUPFAM" id="SSF63491">
    <property type="entry name" value="BAG domain"/>
    <property type="match status" value="1"/>
</dbReference>
<dbReference type="GO" id="GO:0051087">
    <property type="term" value="F:protein-folding chaperone binding"/>
    <property type="evidence" value="ECO:0007669"/>
    <property type="project" value="InterPro"/>
</dbReference>
<dbReference type="PANTHER" id="PTHR12329:SF5">
    <property type="entry name" value="STARVIN, ISOFORM E"/>
    <property type="match status" value="1"/>
</dbReference>
<feature type="compositionally biased region" description="Basic and acidic residues" evidence="2">
    <location>
        <begin position="447"/>
        <end position="458"/>
    </location>
</feature>
<dbReference type="InterPro" id="IPR003103">
    <property type="entry name" value="BAG_domain"/>
</dbReference>
<feature type="compositionally biased region" description="Basic and acidic residues" evidence="2">
    <location>
        <begin position="146"/>
        <end position="159"/>
    </location>
</feature>
<protein>
    <recommendedName>
        <fullName evidence="3">BAG domain-containing protein</fullName>
    </recommendedName>
</protein>
<dbReference type="EMBL" id="OU900100">
    <property type="protein sequence ID" value="CAG9864241.1"/>
    <property type="molecule type" value="Genomic_DNA"/>
</dbReference>
<evidence type="ECO:0000313" key="5">
    <source>
        <dbReference type="Proteomes" id="UP001153712"/>
    </source>
</evidence>
<dbReference type="Gene3D" id="1.20.58.120">
    <property type="entry name" value="BAG domain"/>
    <property type="match status" value="1"/>
</dbReference>
<dbReference type="InterPro" id="IPR036533">
    <property type="entry name" value="BAG_dom_sf"/>
</dbReference>
<feature type="compositionally biased region" description="Basic and acidic residues" evidence="2">
    <location>
        <begin position="39"/>
        <end position="49"/>
    </location>
</feature>
<feature type="domain" description="BAG" evidence="3">
    <location>
        <begin position="276"/>
        <end position="353"/>
    </location>
</feature>
<feature type="compositionally biased region" description="Polar residues" evidence="2">
    <location>
        <begin position="210"/>
        <end position="223"/>
    </location>
</feature>
<name>A0A9N9TSM0_PHYSR</name>
<dbReference type="PANTHER" id="PTHR12329">
    <property type="entry name" value="BCL2-ASSOCIATED ATHANOGENE"/>
    <property type="match status" value="1"/>
</dbReference>
<dbReference type="GO" id="GO:0050821">
    <property type="term" value="P:protein stabilization"/>
    <property type="evidence" value="ECO:0007669"/>
    <property type="project" value="TreeGrafter"/>
</dbReference>
<dbReference type="AlphaFoldDB" id="A0A9N9TSM0"/>
<proteinExistence type="predicted"/>
<feature type="region of interest" description="Disordered" evidence="2">
    <location>
        <begin position="408"/>
        <end position="458"/>
    </location>
</feature>
<dbReference type="GO" id="GO:0005829">
    <property type="term" value="C:cytosol"/>
    <property type="evidence" value="ECO:0007669"/>
    <property type="project" value="TreeGrafter"/>
</dbReference>
<dbReference type="InterPro" id="IPR039773">
    <property type="entry name" value="BAG_chaperone_regulator"/>
</dbReference>
<dbReference type="GO" id="GO:0016020">
    <property type="term" value="C:membrane"/>
    <property type="evidence" value="ECO:0007669"/>
    <property type="project" value="TreeGrafter"/>
</dbReference>
<gene>
    <name evidence="4" type="ORF">PHYEVI_LOCUS10498</name>
</gene>
<dbReference type="Pfam" id="PF02179">
    <property type="entry name" value="BAG"/>
    <property type="match status" value="1"/>
</dbReference>
<evidence type="ECO:0000313" key="4">
    <source>
        <dbReference type="EMBL" id="CAG9864241.1"/>
    </source>
</evidence>
<sequence length="458" mass="51018">MSFPRSPYTGFPFDEETPEEFPFNSPTTRGANLQSTLDDIARRHPKIAEHLTNFNSPRTDRSRFPFDRDFDRYSRQFYEHPEDLLQSREFQRNPRSFYEHPEDHSQAREQHNTHPEQPKGSSDIPETRPEQSPGQTSNLQQSDSFDSTRRPLGVDERSPRCSSAPPGGDINIDRELKEPPGNMAREQGKPVERIIPILLEGSEEPIVPKTSGSSRQEPPQASNRRGFDEDQPDHAGASSKQNVSSGARVPVQQDVLEEHEQPKLEQSEPPGVPLSPIEQIQAIKRDVSELLDDVEKFSGATKDKRYLYLDEMLTRNLLKLDDIDTQGRENVRACRKEAIKCIQGAICLLENKVKCGESGKSGQCGNVDESSQTADCAGCATDEAGSETRAVLVSDDAEKMENRAVLVSDKAETSDANKETRAVLVDGPQDEAPVDSKGVNPAVGKVQETDDKKENKGK</sequence>
<dbReference type="SMART" id="SM00264">
    <property type="entry name" value="BAG"/>
    <property type="match status" value="1"/>
</dbReference>
<reference evidence="4" key="1">
    <citation type="submission" date="2022-01" db="EMBL/GenBank/DDBJ databases">
        <authorList>
            <person name="King R."/>
        </authorList>
    </citation>
    <scope>NUCLEOTIDE SEQUENCE</scope>
</reference>
<evidence type="ECO:0000256" key="2">
    <source>
        <dbReference type="SAM" id="MobiDB-lite"/>
    </source>
</evidence>
<evidence type="ECO:0000256" key="1">
    <source>
        <dbReference type="ARBA" id="ARBA00023186"/>
    </source>
</evidence>